<dbReference type="EMBL" id="QFFZ01000043">
    <property type="protein sequence ID" value="TEB09595.1"/>
    <property type="molecule type" value="Genomic_DNA"/>
</dbReference>
<evidence type="ECO:0000256" key="4">
    <source>
        <dbReference type="ARBA" id="ARBA00022741"/>
    </source>
</evidence>
<evidence type="ECO:0000256" key="6">
    <source>
        <dbReference type="ARBA" id="ARBA00023134"/>
    </source>
</evidence>
<comment type="subcellular location">
    <subcellularLocation>
        <location evidence="8">Cytoplasm</location>
    </subcellularLocation>
</comment>
<dbReference type="Gene3D" id="3.90.550.10">
    <property type="entry name" value="Spore Coat Polysaccharide Biosynthesis Protein SpsA, Chain A"/>
    <property type="match status" value="1"/>
</dbReference>
<name>A0A4Y7RKU2_9FIRM</name>
<dbReference type="Proteomes" id="UP000297597">
    <property type="component" value="Unassembled WGS sequence"/>
</dbReference>
<evidence type="ECO:0000256" key="5">
    <source>
        <dbReference type="ARBA" id="ARBA00022842"/>
    </source>
</evidence>
<sequence>MTEVAGVILAGGKSRRMGTDKAFLTVGREAMIERVAAELRKVFKEILISGGDEETGRRLGLRVIPDLIKGGGPLSGIHATLIAAQSDKCLVVPCDMPFLSAELAKIMISQSEGYDVTVPQHGDYLQPLFAVYSKSCIPAIEEALNNNRHKVVDFYPRVRVKYVSEAILKAAADIDTVFFNVNTPFDLEKARIIDKKKKKVRRVNC</sequence>
<comment type="domain">
    <text evidence="8">The N-terminal domain determines nucleotide recognition and specific binding, while the C-terminal domain determines the specific binding to the target protein.</text>
</comment>
<dbReference type="GO" id="GO:0061603">
    <property type="term" value="F:molybdenum cofactor guanylyltransferase activity"/>
    <property type="evidence" value="ECO:0007669"/>
    <property type="project" value="UniProtKB-EC"/>
</dbReference>
<keyword evidence="6 8" id="KW-0342">GTP-binding</keyword>
<keyword evidence="5 8" id="KW-0460">Magnesium</keyword>
<reference evidence="10 11" key="1">
    <citation type="journal article" date="2018" name="Environ. Microbiol.">
        <title>Novel energy conservation strategies and behaviour of Pelotomaculum schinkii driving syntrophic propionate catabolism.</title>
        <authorList>
            <person name="Hidalgo-Ahumada C.A.P."/>
            <person name="Nobu M.K."/>
            <person name="Narihiro T."/>
            <person name="Tamaki H."/>
            <person name="Liu W.T."/>
            <person name="Kamagata Y."/>
            <person name="Stams A.J.M."/>
            <person name="Imachi H."/>
            <person name="Sousa D.Z."/>
        </authorList>
    </citation>
    <scope>NUCLEOTIDE SEQUENCE [LARGE SCALE GENOMIC DNA]</scope>
    <source>
        <strain evidence="10 11">MGP</strain>
    </source>
</reference>
<dbReference type="GO" id="GO:1902758">
    <property type="term" value="P:bis(molybdopterin guanine dinucleotide)molybdenum biosynthetic process"/>
    <property type="evidence" value="ECO:0007669"/>
    <property type="project" value="TreeGrafter"/>
</dbReference>
<comment type="similarity">
    <text evidence="8">Belongs to the MobA family.</text>
</comment>
<keyword evidence="7 8" id="KW-0501">Molybdenum cofactor biosynthesis</keyword>
<feature type="binding site" evidence="8">
    <location>
        <position position="21"/>
    </location>
    <ligand>
        <name>GTP</name>
        <dbReference type="ChEBI" id="CHEBI:37565"/>
    </ligand>
</feature>
<keyword evidence="10" id="KW-0548">Nucleotidyltransferase</keyword>
<comment type="function">
    <text evidence="8">Transfers a GMP moiety from GTP to Mo-molybdopterin (Mo-MPT) cofactor (Moco or molybdenum cofactor) to form Mo-molybdopterin guanine dinucleotide (Mo-MGD) cofactor.</text>
</comment>
<comment type="cofactor">
    <cofactor evidence="8">
        <name>Mg(2+)</name>
        <dbReference type="ChEBI" id="CHEBI:18420"/>
    </cofactor>
</comment>
<evidence type="ECO:0000256" key="2">
    <source>
        <dbReference type="ARBA" id="ARBA00022679"/>
    </source>
</evidence>
<dbReference type="PANTHER" id="PTHR19136">
    <property type="entry name" value="MOLYBDENUM COFACTOR GUANYLYLTRANSFERASE"/>
    <property type="match status" value="1"/>
</dbReference>
<keyword evidence="3 8" id="KW-0479">Metal-binding</keyword>
<evidence type="ECO:0000256" key="3">
    <source>
        <dbReference type="ARBA" id="ARBA00022723"/>
    </source>
</evidence>
<keyword evidence="1 8" id="KW-0963">Cytoplasm</keyword>
<feature type="binding site" evidence="8">
    <location>
        <begin position="9"/>
        <end position="11"/>
    </location>
    <ligand>
        <name>GTP</name>
        <dbReference type="ChEBI" id="CHEBI:37565"/>
    </ligand>
</feature>
<dbReference type="AlphaFoldDB" id="A0A4Y7RKU2"/>
<proteinExistence type="inferred from homology"/>
<dbReference type="RefSeq" id="WP_134214822.1">
    <property type="nucleotide sequence ID" value="NZ_QFFZ01000043.1"/>
</dbReference>
<dbReference type="OrthoDB" id="9788394at2"/>
<dbReference type="SUPFAM" id="SSF53448">
    <property type="entry name" value="Nucleotide-diphospho-sugar transferases"/>
    <property type="match status" value="1"/>
</dbReference>
<protein>
    <recommendedName>
        <fullName evidence="8">Probable molybdenum cofactor guanylyltransferase</fullName>
        <shortName evidence="8">MoCo guanylyltransferase</shortName>
        <ecNumber evidence="8">2.7.7.77</ecNumber>
    </recommendedName>
    <alternativeName>
        <fullName evidence="8">GTP:molybdopterin guanylyltransferase</fullName>
    </alternativeName>
    <alternativeName>
        <fullName evidence="8">Mo-MPT guanylyltransferase</fullName>
    </alternativeName>
    <alternativeName>
        <fullName evidence="8">Molybdopterin guanylyltransferase</fullName>
    </alternativeName>
    <alternativeName>
        <fullName evidence="8">Molybdopterin-guanine dinucleotide synthase</fullName>
        <shortName evidence="8">MGD synthase</shortName>
    </alternativeName>
</protein>
<comment type="caution">
    <text evidence="10">The sequence shown here is derived from an EMBL/GenBank/DDBJ whole genome shotgun (WGS) entry which is preliminary data.</text>
</comment>
<accession>A0A4Y7RKU2</accession>
<evidence type="ECO:0000313" key="11">
    <source>
        <dbReference type="Proteomes" id="UP000297597"/>
    </source>
</evidence>
<feature type="binding site" evidence="8">
    <location>
        <position position="95"/>
    </location>
    <ligand>
        <name>GTP</name>
        <dbReference type="ChEBI" id="CHEBI:37565"/>
    </ligand>
</feature>
<dbReference type="CDD" id="cd02503">
    <property type="entry name" value="MobA"/>
    <property type="match status" value="1"/>
</dbReference>
<dbReference type="PANTHER" id="PTHR19136:SF81">
    <property type="entry name" value="MOLYBDENUM COFACTOR GUANYLYLTRANSFERASE"/>
    <property type="match status" value="1"/>
</dbReference>
<feature type="binding site" evidence="8">
    <location>
        <position position="95"/>
    </location>
    <ligand>
        <name>Mg(2+)</name>
        <dbReference type="ChEBI" id="CHEBI:18420"/>
    </ligand>
</feature>
<keyword evidence="2 8" id="KW-0808">Transferase</keyword>
<evidence type="ECO:0000256" key="1">
    <source>
        <dbReference type="ARBA" id="ARBA00022490"/>
    </source>
</evidence>
<evidence type="ECO:0000256" key="8">
    <source>
        <dbReference type="HAMAP-Rule" id="MF_00316"/>
    </source>
</evidence>
<dbReference type="InterPro" id="IPR029044">
    <property type="entry name" value="Nucleotide-diphossugar_trans"/>
</dbReference>
<dbReference type="Pfam" id="PF12804">
    <property type="entry name" value="NTP_transf_3"/>
    <property type="match status" value="1"/>
</dbReference>
<dbReference type="HAMAP" id="MF_00316">
    <property type="entry name" value="MobA"/>
    <property type="match status" value="1"/>
</dbReference>
<dbReference type="GO" id="GO:0005525">
    <property type="term" value="F:GTP binding"/>
    <property type="evidence" value="ECO:0007669"/>
    <property type="project" value="UniProtKB-UniRule"/>
</dbReference>
<keyword evidence="4 8" id="KW-0547">Nucleotide-binding</keyword>
<keyword evidence="11" id="KW-1185">Reference proteome</keyword>
<dbReference type="GO" id="GO:0046872">
    <property type="term" value="F:metal ion binding"/>
    <property type="evidence" value="ECO:0007669"/>
    <property type="project" value="UniProtKB-KW"/>
</dbReference>
<dbReference type="GO" id="GO:0005737">
    <property type="term" value="C:cytoplasm"/>
    <property type="evidence" value="ECO:0007669"/>
    <property type="project" value="UniProtKB-SubCell"/>
</dbReference>
<comment type="caution">
    <text evidence="8">Lacks conserved residue(s) required for the propagation of feature annotation.</text>
</comment>
<dbReference type="EC" id="2.7.7.77" evidence="8"/>
<dbReference type="InterPro" id="IPR025877">
    <property type="entry name" value="MobA-like_NTP_Trfase"/>
</dbReference>
<gene>
    <name evidence="8 10" type="primary">mobA</name>
    <name evidence="10" type="ORF">Pmgp_03026</name>
</gene>
<dbReference type="InterPro" id="IPR013482">
    <property type="entry name" value="Molybde_CF_guanTrfase"/>
</dbReference>
<feature type="domain" description="MobA-like NTP transferase" evidence="9">
    <location>
        <begin position="6"/>
        <end position="149"/>
    </location>
</feature>
<organism evidence="10 11">
    <name type="scientific">Pelotomaculum propionicicum</name>
    <dbReference type="NCBI Taxonomy" id="258475"/>
    <lineage>
        <taxon>Bacteria</taxon>
        <taxon>Bacillati</taxon>
        <taxon>Bacillota</taxon>
        <taxon>Clostridia</taxon>
        <taxon>Eubacteriales</taxon>
        <taxon>Desulfotomaculaceae</taxon>
        <taxon>Pelotomaculum</taxon>
    </lineage>
</organism>
<comment type="catalytic activity">
    <reaction evidence="8">
        <text>Mo-molybdopterin + GTP + H(+) = Mo-molybdopterin guanine dinucleotide + diphosphate</text>
        <dbReference type="Rhea" id="RHEA:34243"/>
        <dbReference type="ChEBI" id="CHEBI:15378"/>
        <dbReference type="ChEBI" id="CHEBI:33019"/>
        <dbReference type="ChEBI" id="CHEBI:37565"/>
        <dbReference type="ChEBI" id="CHEBI:71302"/>
        <dbReference type="ChEBI" id="CHEBI:71310"/>
        <dbReference type="EC" id="2.7.7.77"/>
    </reaction>
</comment>
<evidence type="ECO:0000256" key="7">
    <source>
        <dbReference type="ARBA" id="ARBA00023150"/>
    </source>
</evidence>
<evidence type="ECO:0000259" key="9">
    <source>
        <dbReference type="Pfam" id="PF12804"/>
    </source>
</evidence>
<evidence type="ECO:0000313" key="10">
    <source>
        <dbReference type="EMBL" id="TEB09595.1"/>
    </source>
</evidence>
<feature type="binding site" evidence="8">
    <location>
        <position position="66"/>
    </location>
    <ligand>
        <name>GTP</name>
        <dbReference type="ChEBI" id="CHEBI:37565"/>
    </ligand>
</feature>